<comment type="caution">
    <text evidence="8">The sequence shown here is derived from an EMBL/GenBank/DDBJ whole genome shotgun (WGS) entry which is preliminary data.</text>
</comment>
<dbReference type="eggNOG" id="COG1898">
    <property type="taxonomic scope" value="Bacteria"/>
</dbReference>
<proteinExistence type="inferred from homology"/>
<dbReference type="InterPro" id="IPR011051">
    <property type="entry name" value="RmlC_Cupin_sf"/>
</dbReference>
<dbReference type="Proteomes" id="UP000005580">
    <property type="component" value="Unassembled WGS sequence"/>
</dbReference>
<evidence type="ECO:0000313" key="9">
    <source>
        <dbReference type="Proteomes" id="UP000005580"/>
    </source>
</evidence>
<protein>
    <recommendedName>
        <fullName evidence="4 7">dTDP-4-dehydrorhamnose 3,5-epimerase</fullName>
        <ecNumber evidence="3 7">5.1.3.13</ecNumber>
    </recommendedName>
    <alternativeName>
        <fullName evidence="7">Thymidine diphospho-4-keto-rhamnose 3,5-epimerase</fullName>
    </alternativeName>
</protein>
<feature type="active site" description="Proton acceptor" evidence="5">
    <location>
        <position position="61"/>
    </location>
</feature>
<dbReference type="AlphaFoldDB" id="E7RSJ1"/>
<dbReference type="GO" id="GO:0005829">
    <property type="term" value="C:cytosol"/>
    <property type="evidence" value="ECO:0007669"/>
    <property type="project" value="TreeGrafter"/>
</dbReference>
<keyword evidence="7 8" id="KW-0413">Isomerase</keyword>
<dbReference type="Pfam" id="PF00908">
    <property type="entry name" value="dTDP_sugar_isom"/>
    <property type="match status" value="1"/>
</dbReference>
<dbReference type="HOGENOM" id="CLU_090940_1_1_10"/>
<comment type="pathway">
    <text evidence="7">Carbohydrate biosynthesis; dTDP-L-rhamnose biosynthesis.</text>
</comment>
<dbReference type="NCBIfam" id="TIGR01221">
    <property type="entry name" value="rmlC"/>
    <property type="match status" value="1"/>
</dbReference>
<evidence type="ECO:0000256" key="7">
    <source>
        <dbReference type="RuleBase" id="RU364069"/>
    </source>
</evidence>
<dbReference type="CDD" id="cd00438">
    <property type="entry name" value="cupin_RmlC"/>
    <property type="match status" value="1"/>
</dbReference>
<dbReference type="InterPro" id="IPR000888">
    <property type="entry name" value="RmlC-like"/>
</dbReference>
<name>E7RSJ1_9BACT</name>
<comment type="subunit">
    <text evidence="7">Homodimer.</text>
</comment>
<sequence>MNYKETEIQGVWIIEPEVFNDTRGYFFEVWKQSDFNKHIGEIHFIQDNESKSAFGVLRGLHYQRGTYSQAKLVRVIKGKVLDVAVDIRRSSPTFGKYIMVELSDDNKKQFFIPRGFAHGFLVLSNEAIFTYKVDNAYAPQHEANICWNDPELNIKWPIDPAKIITSQKDLAAPLLKNAEVFD</sequence>
<evidence type="ECO:0000256" key="3">
    <source>
        <dbReference type="ARBA" id="ARBA00012098"/>
    </source>
</evidence>
<dbReference type="RefSeq" id="WP_004370483.1">
    <property type="nucleotide sequence ID" value="NZ_GL833119.1"/>
</dbReference>
<evidence type="ECO:0000256" key="6">
    <source>
        <dbReference type="PIRSR" id="PIRSR600888-3"/>
    </source>
</evidence>
<evidence type="ECO:0000256" key="2">
    <source>
        <dbReference type="ARBA" id="ARBA00001997"/>
    </source>
</evidence>
<dbReference type="PANTHER" id="PTHR21047">
    <property type="entry name" value="DTDP-6-DEOXY-D-GLUCOSE-3,5 EPIMERASE"/>
    <property type="match status" value="1"/>
</dbReference>
<feature type="active site" description="Proton donor" evidence="5">
    <location>
        <position position="131"/>
    </location>
</feature>
<keyword evidence="9" id="KW-1185">Reference proteome</keyword>
<evidence type="ECO:0000256" key="1">
    <source>
        <dbReference type="ARBA" id="ARBA00001298"/>
    </source>
</evidence>
<dbReference type="InterPro" id="IPR014710">
    <property type="entry name" value="RmlC-like_jellyroll"/>
</dbReference>
<evidence type="ECO:0000256" key="5">
    <source>
        <dbReference type="PIRSR" id="PIRSR600888-1"/>
    </source>
</evidence>
<reference evidence="8" key="1">
    <citation type="submission" date="2011-01" db="EMBL/GenBank/DDBJ databases">
        <authorList>
            <person name="Muzny D."/>
            <person name="Qin X."/>
            <person name="Buhay C."/>
            <person name="Dugan-Rocha S."/>
            <person name="Ding Y."/>
            <person name="Chen G."/>
            <person name="Hawes A."/>
            <person name="Holder M."/>
            <person name="Jhangiani S."/>
            <person name="Johnson A."/>
            <person name="Khan Z."/>
            <person name="Li Z."/>
            <person name="Liu W."/>
            <person name="Liu X."/>
            <person name="Perez L."/>
            <person name="Shen H."/>
            <person name="Wang Q."/>
            <person name="Watt J."/>
            <person name="Xi L."/>
            <person name="Xin Y."/>
            <person name="Zhou J."/>
            <person name="Deng J."/>
            <person name="Jiang H."/>
            <person name="Liu Y."/>
            <person name="Qu J."/>
            <person name="Song X.-Z."/>
            <person name="Zhang L."/>
            <person name="Villasana D."/>
            <person name="Johnson A."/>
            <person name="Liu J."/>
            <person name="Liyanage D."/>
            <person name="Lorensuhewa L."/>
            <person name="Robinson T."/>
            <person name="Song A."/>
            <person name="Song B.-B."/>
            <person name="Dinh H."/>
            <person name="Thornton R."/>
            <person name="Coyle M."/>
            <person name="Francisco L."/>
            <person name="Jackson L."/>
            <person name="Javaid M."/>
            <person name="Korchina V."/>
            <person name="Kovar C."/>
            <person name="Mata R."/>
            <person name="Mathew T."/>
            <person name="Ngo R."/>
            <person name="Nguyen L."/>
            <person name="Nguyen N."/>
            <person name="Okwuonu G."/>
            <person name="Ongeri F."/>
            <person name="Pham C."/>
            <person name="Simmons D."/>
            <person name="Wilczek-Boney K."/>
            <person name="Hale W."/>
            <person name="Jakkamsetti A."/>
            <person name="Pham P."/>
            <person name="Ruth R."/>
            <person name="San Lucas F."/>
            <person name="Warren J."/>
            <person name="Zhang J."/>
            <person name="Zhao Z."/>
            <person name="Zhou C."/>
            <person name="Zhu D."/>
            <person name="Lee S."/>
            <person name="Bess C."/>
            <person name="Blankenburg K."/>
            <person name="Forbes L."/>
            <person name="Fu Q."/>
            <person name="Gubbala S."/>
            <person name="Hirani K."/>
            <person name="Jayaseelan J.C."/>
            <person name="Lara F."/>
            <person name="Munidasa M."/>
            <person name="Palculict T."/>
            <person name="Patil S."/>
            <person name="Pu L.-L."/>
            <person name="Saada N."/>
            <person name="Tang L."/>
            <person name="Weissenberger G."/>
            <person name="Zhu Y."/>
            <person name="Hemphill L."/>
            <person name="Shang Y."/>
            <person name="Youmans B."/>
            <person name="Ayvaz T."/>
            <person name="Ross M."/>
            <person name="Santibanez J."/>
            <person name="Aqrawi P."/>
            <person name="Gross S."/>
            <person name="Joshi V."/>
            <person name="Fowler G."/>
            <person name="Nazareth L."/>
            <person name="Reid J."/>
            <person name="Worley K."/>
            <person name="Petrosino J."/>
            <person name="Highlander S."/>
            <person name="Gibbs R."/>
        </authorList>
    </citation>
    <scope>NUCLEOTIDE SEQUENCE [LARGE SCALE GENOMIC DNA]</scope>
    <source>
        <strain evidence="8">ATCC 33269</strain>
    </source>
</reference>
<comment type="function">
    <text evidence="2 7">Catalyzes the epimerization of the C3' and C5'positions of dTDP-6-deoxy-D-xylo-4-hexulose, forming dTDP-6-deoxy-L-lyxo-4-hexulose.</text>
</comment>
<dbReference type="STRING" id="28134.SAMN05444288_2145"/>
<dbReference type="GO" id="GO:0019305">
    <property type="term" value="P:dTDP-rhamnose biosynthetic process"/>
    <property type="evidence" value="ECO:0007669"/>
    <property type="project" value="UniProtKB-UniRule"/>
</dbReference>
<comment type="catalytic activity">
    <reaction evidence="1 7">
        <text>dTDP-4-dehydro-6-deoxy-alpha-D-glucose = dTDP-4-dehydro-beta-L-rhamnose</text>
        <dbReference type="Rhea" id="RHEA:16969"/>
        <dbReference type="ChEBI" id="CHEBI:57649"/>
        <dbReference type="ChEBI" id="CHEBI:62830"/>
        <dbReference type="EC" id="5.1.3.13"/>
    </reaction>
</comment>
<dbReference type="Gene3D" id="2.60.120.10">
    <property type="entry name" value="Jelly Rolls"/>
    <property type="match status" value="1"/>
</dbReference>
<evidence type="ECO:0000256" key="4">
    <source>
        <dbReference type="ARBA" id="ARBA00019595"/>
    </source>
</evidence>
<dbReference type="GO" id="GO:0008830">
    <property type="term" value="F:dTDP-4-dehydrorhamnose 3,5-epimerase activity"/>
    <property type="evidence" value="ECO:0007669"/>
    <property type="project" value="UniProtKB-UniRule"/>
</dbReference>
<accession>E7RSJ1</accession>
<organism evidence="8 9">
    <name type="scientific">Hoylesella oralis ATCC 33269</name>
    <dbReference type="NCBI Taxonomy" id="873533"/>
    <lineage>
        <taxon>Bacteria</taxon>
        <taxon>Pseudomonadati</taxon>
        <taxon>Bacteroidota</taxon>
        <taxon>Bacteroidia</taxon>
        <taxon>Bacteroidales</taxon>
        <taxon>Prevotellaceae</taxon>
        <taxon>Hoylesella</taxon>
    </lineage>
</organism>
<dbReference type="UniPathway" id="UPA00124"/>
<comment type="similarity">
    <text evidence="7">Belongs to the dTDP-4-dehydrorhamnose 3,5-epimerase family.</text>
</comment>
<evidence type="ECO:0000313" key="8">
    <source>
        <dbReference type="EMBL" id="EFZ36192.1"/>
    </source>
</evidence>
<dbReference type="GO" id="GO:0000271">
    <property type="term" value="P:polysaccharide biosynthetic process"/>
    <property type="evidence" value="ECO:0007669"/>
    <property type="project" value="TreeGrafter"/>
</dbReference>
<feature type="site" description="Participates in a stacking interaction with the thymidine ring of dTDP-4-oxo-6-deoxyglucose" evidence="6">
    <location>
        <position position="137"/>
    </location>
</feature>
<gene>
    <name evidence="8" type="primary">rfbC</name>
    <name evidence="8" type="ORF">HMPREF0663_12259</name>
</gene>
<dbReference type="SUPFAM" id="SSF51182">
    <property type="entry name" value="RmlC-like cupins"/>
    <property type="match status" value="1"/>
</dbReference>
<dbReference type="PANTHER" id="PTHR21047:SF2">
    <property type="entry name" value="THYMIDINE DIPHOSPHO-4-KETO-RHAMNOSE 3,5-EPIMERASE"/>
    <property type="match status" value="1"/>
</dbReference>
<dbReference type="EMBL" id="AEPE02000006">
    <property type="protein sequence ID" value="EFZ36192.1"/>
    <property type="molecule type" value="Genomic_DNA"/>
</dbReference>
<dbReference type="EC" id="5.1.3.13" evidence="3 7"/>